<name>A0A1I8BVF7_MELHA</name>
<proteinExistence type="predicted"/>
<dbReference type="WBParaSite" id="MhA1_Contig62.frz3.gene16">
    <property type="protein sequence ID" value="MhA1_Contig62.frz3.gene16"/>
    <property type="gene ID" value="MhA1_Contig62.frz3.gene16"/>
</dbReference>
<dbReference type="AlphaFoldDB" id="A0A1I8BVF7"/>
<evidence type="ECO:0000313" key="2">
    <source>
        <dbReference type="WBParaSite" id="MhA1_Contig62.frz3.gene16"/>
    </source>
</evidence>
<keyword evidence="1" id="KW-1185">Reference proteome</keyword>
<organism evidence="1 2">
    <name type="scientific">Meloidogyne hapla</name>
    <name type="common">Root-knot nematode worm</name>
    <dbReference type="NCBI Taxonomy" id="6305"/>
    <lineage>
        <taxon>Eukaryota</taxon>
        <taxon>Metazoa</taxon>
        <taxon>Ecdysozoa</taxon>
        <taxon>Nematoda</taxon>
        <taxon>Chromadorea</taxon>
        <taxon>Rhabditida</taxon>
        <taxon>Tylenchina</taxon>
        <taxon>Tylenchomorpha</taxon>
        <taxon>Tylenchoidea</taxon>
        <taxon>Meloidogynidae</taxon>
        <taxon>Meloidogyninae</taxon>
        <taxon>Meloidogyne</taxon>
    </lineage>
</organism>
<sequence>MTDNSLRRASTDLLGNYTVEGCAGDFGAWNDPDPYILITHRCPEIGHDISVIKRKLRIPINEIKYLPGVMTIETTVETTRLDLECDSYC</sequence>
<dbReference type="Proteomes" id="UP000095281">
    <property type="component" value="Unplaced"/>
</dbReference>
<accession>A0A1I8BVF7</accession>
<dbReference type="InterPro" id="IPR038479">
    <property type="entry name" value="Transthyretin-like_sf"/>
</dbReference>
<evidence type="ECO:0000313" key="1">
    <source>
        <dbReference type="Proteomes" id="UP000095281"/>
    </source>
</evidence>
<reference evidence="2" key="1">
    <citation type="submission" date="2016-11" db="UniProtKB">
        <authorList>
            <consortium name="WormBaseParasite"/>
        </authorList>
    </citation>
    <scope>IDENTIFICATION</scope>
</reference>
<dbReference type="Gene3D" id="2.60.40.3330">
    <property type="match status" value="1"/>
</dbReference>
<protein>
    <submittedName>
        <fullName evidence="2">Transthyretin-like family protein</fullName>
    </submittedName>
</protein>